<reference evidence="3 4" key="1">
    <citation type="submission" date="2019-09" db="EMBL/GenBank/DDBJ databases">
        <title>Phylogeny of genus Pseudoclavibacter and closely related genus.</title>
        <authorList>
            <person name="Li Y."/>
        </authorList>
    </citation>
    <scope>NUCLEOTIDE SEQUENCE [LARGE SCALE GENOMIC DNA]</scope>
    <source>
        <strain evidence="3 4">EGI 60007</strain>
    </source>
</reference>
<keyword evidence="2" id="KW-0472">Membrane</keyword>
<dbReference type="PANTHER" id="PTHR37826:SF3">
    <property type="entry name" value="J DOMAIN-CONTAINING PROTEIN"/>
    <property type="match status" value="1"/>
</dbReference>
<accession>A0A6H9WVB4</accession>
<keyword evidence="2" id="KW-0812">Transmembrane</keyword>
<dbReference type="EMBL" id="WBJY01000001">
    <property type="protein sequence ID" value="KAB1650454.1"/>
    <property type="molecule type" value="Genomic_DNA"/>
</dbReference>
<dbReference type="PANTHER" id="PTHR37826">
    <property type="entry name" value="FLOTILLIN BAND_7_5 DOMAIN PROTEIN"/>
    <property type="match status" value="1"/>
</dbReference>
<comment type="caution">
    <text evidence="3">The sequence shown here is derived from an EMBL/GenBank/DDBJ whole genome shotgun (WGS) entry which is preliminary data.</text>
</comment>
<keyword evidence="4" id="KW-1185">Reference proteome</keyword>
<organism evidence="3 4">
    <name type="scientific">Pseudoclavibacter endophyticus</name>
    <dbReference type="NCBI Taxonomy" id="1778590"/>
    <lineage>
        <taxon>Bacteria</taxon>
        <taxon>Bacillati</taxon>
        <taxon>Actinomycetota</taxon>
        <taxon>Actinomycetes</taxon>
        <taxon>Micrococcales</taxon>
        <taxon>Microbacteriaceae</taxon>
        <taxon>Pseudoclavibacter</taxon>
    </lineage>
</organism>
<evidence type="ECO:0000313" key="4">
    <source>
        <dbReference type="Proteomes" id="UP000431744"/>
    </source>
</evidence>
<proteinExistence type="predicted"/>
<dbReference type="Proteomes" id="UP000431744">
    <property type="component" value="Unassembled WGS sequence"/>
</dbReference>
<gene>
    <name evidence="3" type="ORF">F8O04_01420</name>
</gene>
<evidence type="ECO:0000313" key="3">
    <source>
        <dbReference type="EMBL" id="KAB1650454.1"/>
    </source>
</evidence>
<dbReference type="Gene3D" id="2.20.25.10">
    <property type="match status" value="1"/>
</dbReference>
<protein>
    <submittedName>
        <fullName evidence="3">TFIIB-type zinc ribbon-containing protein</fullName>
    </submittedName>
</protein>
<name>A0A6H9WVB4_9MICO</name>
<evidence type="ECO:0000256" key="2">
    <source>
        <dbReference type="SAM" id="Phobius"/>
    </source>
</evidence>
<dbReference type="AlphaFoldDB" id="A0A6H9WVB4"/>
<sequence length="404" mass="44431">MTGGPKRRVVDTSSGRSDGLERCPKCGSTDVVHRIDSSMLMCTFCRNEWNETSLEAKFGFDSPIDQLRGTLLGSGASNTPESSEAVVTLKCGACGAEVVVNTAEALQSRCHWCRNTLSINQQLPNGAVPDGVLPFSITRDEAIKRIEEFVKARKFFAHPTFVKEFAASEVVGVYLPYLTVDANASVELEGQGEVLIRTRTVSTGSGNNQSSKTVYDADLYQLGRAFDILVDDIQLESSQQRADQDTSRNTNNIINAILPFDVKHAVTYNANYLRGYTSERRDMDVRQLMRAADEQTLSIARARANESTRQYNRGVRWERESIAVHGTRWLALYVPVWLYSYYQERKDGPGLLHYVAVNGRTGETMGSVPVRQGRLIGISTLIGGVITAASVAVVIGAAIGGFLW</sequence>
<feature type="transmembrane region" description="Helical" evidence="2">
    <location>
        <begin position="375"/>
        <end position="403"/>
    </location>
</feature>
<dbReference type="OrthoDB" id="3182597at2"/>
<keyword evidence="2" id="KW-1133">Transmembrane helix</keyword>
<feature type="region of interest" description="Disordered" evidence="1">
    <location>
        <begin position="1"/>
        <end position="20"/>
    </location>
</feature>
<evidence type="ECO:0000256" key="1">
    <source>
        <dbReference type="SAM" id="MobiDB-lite"/>
    </source>
</evidence>